<dbReference type="SMART" id="SM00534">
    <property type="entry name" value="MUTSac"/>
    <property type="match status" value="1"/>
</dbReference>
<evidence type="ECO:0000256" key="1">
    <source>
        <dbReference type="ARBA" id="ARBA00022741"/>
    </source>
</evidence>
<dbReference type="InterPro" id="IPR000432">
    <property type="entry name" value="DNA_mismatch_repair_MutS_C"/>
</dbReference>
<organism evidence="7 8">
    <name type="scientific">Alkaliphilus metalliredigens (strain QYMF)</name>
    <dbReference type="NCBI Taxonomy" id="293826"/>
    <lineage>
        <taxon>Bacteria</taxon>
        <taxon>Bacillati</taxon>
        <taxon>Bacillota</taxon>
        <taxon>Clostridia</taxon>
        <taxon>Peptostreptococcales</taxon>
        <taxon>Natronincolaceae</taxon>
        <taxon>Alkaliphilus</taxon>
    </lineage>
</organism>
<dbReference type="Pfam" id="PF00488">
    <property type="entry name" value="MutS_V"/>
    <property type="match status" value="1"/>
</dbReference>
<dbReference type="GO" id="GO:0005524">
    <property type="term" value="F:ATP binding"/>
    <property type="evidence" value="ECO:0007669"/>
    <property type="project" value="UniProtKB-KW"/>
</dbReference>
<dbReference type="SMART" id="SM00533">
    <property type="entry name" value="MUTSd"/>
    <property type="match status" value="1"/>
</dbReference>
<dbReference type="EMBL" id="CP000724">
    <property type="protein sequence ID" value="ABR50622.1"/>
    <property type="molecule type" value="Genomic_DNA"/>
</dbReference>
<name>A6TWQ4_ALKMQ</name>
<evidence type="ECO:0000256" key="2">
    <source>
        <dbReference type="ARBA" id="ARBA00022840"/>
    </source>
</evidence>
<dbReference type="eggNOG" id="COG1193">
    <property type="taxonomic scope" value="Bacteria"/>
</dbReference>
<sequence>MINEWVSEKAAKGIKLQEMIQRLSVETPYGKTMRKQLKVFQMGEEDELKKHFDHLESLIKELDINKDAQWIMRRQLKEFKDIRGSAARIRREEVLNEVEIFEIKRQVKTMEVLRKYLEENTLLYLPIFYLRSLKDLWELLDPEKSGLDTFYLYACYSKRLKEIRDEKQRLEEQIRQENRKRNVQVHETTGIKLSSNGEIFIAKGEEDKIQRASLCPLLILSSESFRSISFKVKPSNEVKEYIEALERMKVQEEEEEFLVRQELTSGIGKHIEALDNNIQSIGTLDLMLAKARLAWEVNGVRPHIVETPSIRFKKGRYIPVEENVKRRGESYTPIDIDIASGVTVITGANMGGKTVALKTVTLLVAMTQLGLYIPAEEATLSLVPFLYFSTGDEQSEEEGLSTFGGEIYHLQQVLERAQEGGLILMDELARGTNPIEGYGISKGVIDYLKKLPTITVVTTHFDGLGDIEGIKHLQVVGLKNVTIEDLKEELQQTDQHRAILEKYMDYRLEEVQKNVDVPKDALFIAKVMGLREDIIEGAREAIMNRIRHG</sequence>
<evidence type="ECO:0000313" key="7">
    <source>
        <dbReference type="EMBL" id="ABR50622.1"/>
    </source>
</evidence>
<feature type="domain" description="DNA mismatch repair proteins mutS family" evidence="6">
    <location>
        <begin position="340"/>
        <end position="543"/>
    </location>
</feature>
<keyword evidence="8" id="KW-1185">Reference proteome</keyword>
<feature type="domain" description="DNA mismatch repair protein MutS core" evidence="5">
    <location>
        <begin position="11"/>
        <end position="323"/>
    </location>
</feature>
<dbReference type="InterPro" id="IPR027417">
    <property type="entry name" value="P-loop_NTPase"/>
</dbReference>
<dbReference type="InterPro" id="IPR045076">
    <property type="entry name" value="MutS"/>
</dbReference>
<dbReference type="KEGG" id="amt:Amet_4550"/>
<dbReference type="InterPro" id="IPR007696">
    <property type="entry name" value="DNA_mismatch_repair_MutS_core"/>
</dbReference>
<evidence type="ECO:0000256" key="4">
    <source>
        <dbReference type="SAM" id="Coils"/>
    </source>
</evidence>
<evidence type="ECO:0000259" key="6">
    <source>
        <dbReference type="SMART" id="SM00534"/>
    </source>
</evidence>
<feature type="coiled-coil region" evidence="4">
    <location>
        <begin position="153"/>
        <end position="187"/>
    </location>
</feature>
<gene>
    <name evidence="7" type="ordered locus">Amet_4550</name>
</gene>
<reference evidence="8" key="1">
    <citation type="journal article" date="2016" name="Genome Announc.">
        <title>Complete genome sequence of Alkaliphilus metalliredigens strain QYMF, an alkaliphilic and metal-reducing bacterium isolated from borax-contaminated leachate ponds.</title>
        <authorList>
            <person name="Hwang C."/>
            <person name="Copeland A."/>
            <person name="Lucas S."/>
            <person name="Lapidus A."/>
            <person name="Barry K."/>
            <person name="Detter J.C."/>
            <person name="Glavina Del Rio T."/>
            <person name="Hammon N."/>
            <person name="Israni S."/>
            <person name="Dalin E."/>
            <person name="Tice H."/>
            <person name="Pitluck S."/>
            <person name="Chertkov O."/>
            <person name="Brettin T."/>
            <person name="Bruce D."/>
            <person name="Han C."/>
            <person name="Schmutz J."/>
            <person name="Larimer F."/>
            <person name="Land M.L."/>
            <person name="Hauser L."/>
            <person name="Kyrpides N."/>
            <person name="Mikhailova N."/>
            <person name="Ye Q."/>
            <person name="Zhou J."/>
            <person name="Richardson P."/>
            <person name="Fields M.W."/>
        </authorList>
    </citation>
    <scope>NUCLEOTIDE SEQUENCE [LARGE SCALE GENOMIC DNA]</scope>
    <source>
        <strain evidence="8">QYMF</strain>
    </source>
</reference>
<evidence type="ECO:0000259" key="5">
    <source>
        <dbReference type="SMART" id="SM00533"/>
    </source>
</evidence>
<dbReference type="GO" id="GO:0140664">
    <property type="term" value="F:ATP-dependent DNA damage sensor activity"/>
    <property type="evidence" value="ECO:0007669"/>
    <property type="project" value="InterPro"/>
</dbReference>
<dbReference type="RefSeq" id="WP_012065510.1">
    <property type="nucleotide sequence ID" value="NC_009633.1"/>
</dbReference>
<dbReference type="STRING" id="293826.Amet_4550"/>
<dbReference type="PANTHER" id="PTHR11361">
    <property type="entry name" value="DNA MISMATCH REPAIR PROTEIN MUTS FAMILY MEMBER"/>
    <property type="match status" value="1"/>
</dbReference>
<dbReference type="AlphaFoldDB" id="A6TWQ4"/>
<keyword evidence="4" id="KW-0175">Coiled coil</keyword>
<evidence type="ECO:0000313" key="8">
    <source>
        <dbReference type="Proteomes" id="UP000001572"/>
    </source>
</evidence>
<keyword evidence="1" id="KW-0547">Nucleotide-binding</keyword>
<dbReference type="GO" id="GO:0030983">
    <property type="term" value="F:mismatched DNA binding"/>
    <property type="evidence" value="ECO:0007669"/>
    <property type="project" value="InterPro"/>
</dbReference>
<keyword evidence="3" id="KW-0238">DNA-binding</keyword>
<dbReference type="SUPFAM" id="SSF48334">
    <property type="entry name" value="DNA repair protein MutS, domain III"/>
    <property type="match status" value="1"/>
</dbReference>
<proteinExistence type="predicted"/>
<dbReference type="PANTHER" id="PTHR11361:SF14">
    <property type="entry name" value="DNA MISMATCH REPAIR PROTEIN MUTS, TYPE 2"/>
    <property type="match status" value="1"/>
</dbReference>
<evidence type="ECO:0000256" key="3">
    <source>
        <dbReference type="ARBA" id="ARBA00023125"/>
    </source>
</evidence>
<keyword evidence="2" id="KW-0067">ATP-binding</keyword>
<protein>
    <submittedName>
        <fullName evidence="7">DNA mismatch repair protein MutS domain protein</fullName>
    </submittedName>
</protein>
<dbReference type="GO" id="GO:0006298">
    <property type="term" value="P:mismatch repair"/>
    <property type="evidence" value="ECO:0007669"/>
    <property type="project" value="InterPro"/>
</dbReference>
<dbReference type="Gene3D" id="3.40.50.300">
    <property type="entry name" value="P-loop containing nucleotide triphosphate hydrolases"/>
    <property type="match status" value="1"/>
</dbReference>
<dbReference type="InterPro" id="IPR036187">
    <property type="entry name" value="DNA_mismatch_repair_MutS_sf"/>
</dbReference>
<dbReference type="Proteomes" id="UP000001572">
    <property type="component" value="Chromosome"/>
</dbReference>
<dbReference type="SUPFAM" id="SSF52540">
    <property type="entry name" value="P-loop containing nucleoside triphosphate hydrolases"/>
    <property type="match status" value="1"/>
</dbReference>
<dbReference type="HOGENOM" id="CLU_041770_0_0_9"/>
<accession>A6TWQ4</accession>